<dbReference type="InterPro" id="IPR026580">
    <property type="entry name" value="DivIB"/>
</dbReference>
<dbReference type="PROSITE" id="PS51779">
    <property type="entry name" value="POTRA"/>
    <property type="match status" value="1"/>
</dbReference>
<dbReference type="STRING" id="1423783.FC50_GL002057"/>
<gene>
    <name evidence="8" type="primary">divIB</name>
    <name evidence="11" type="ORF">FC50_GL002057</name>
</gene>
<dbReference type="Pfam" id="PF08478">
    <property type="entry name" value="POTRA_1"/>
    <property type="match status" value="1"/>
</dbReference>
<accession>A0A0R1TSZ0</accession>
<evidence type="ECO:0000256" key="3">
    <source>
        <dbReference type="ARBA" id="ARBA00022618"/>
    </source>
</evidence>
<dbReference type="InterPro" id="IPR005548">
    <property type="entry name" value="Cell_div_FtsQ/DivIB_C"/>
</dbReference>
<evidence type="ECO:0000313" key="12">
    <source>
        <dbReference type="Proteomes" id="UP000051922"/>
    </source>
</evidence>
<comment type="subcellular location">
    <subcellularLocation>
        <location evidence="8">Cell membrane</location>
        <topology evidence="8">Single-pass type II membrane protein</topology>
    </subcellularLocation>
    <subcellularLocation>
        <location evidence="1">Membrane</location>
    </subcellularLocation>
    <text evidence="8">Localizes to the division septum.</text>
</comment>
<keyword evidence="3 8" id="KW-0132">Cell division</keyword>
<evidence type="ECO:0000256" key="5">
    <source>
        <dbReference type="ARBA" id="ARBA00022989"/>
    </source>
</evidence>
<comment type="caution">
    <text evidence="11">The sequence shown here is derived from an EMBL/GenBank/DDBJ whole genome shotgun (WGS) entry which is preliminary data.</text>
</comment>
<dbReference type="AlphaFoldDB" id="A0A0R1TSZ0"/>
<dbReference type="InterPro" id="IPR013685">
    <property type="entry name" value="POTRA_FtsQ_type"/>
</dbReference>
<keyword evidence="4 8" id="KW-0812">Transmembrane</keyword>
<dbReference type="Pfam" id="PF03799">
    <property type="entry name" value="FtsQ_DivIB_C"/>
    <property type="match status" value="1"/>
</dbReference>
<evidence type="ECO:0000256" key="4">
    <source>
        <dbReference type="ARBA" id="ARBA00022692"/>
    </source>
</evidence>
<dbReference type="PANTHER" id="PTHR37820">
    <property type="entry name" value="CELL DIVISION PROTEIN DIVIB"/>
    <property type="match status" value="1"/>
</dbReference>
<dbReference type="Gene3D" id="3.40.50.10960">
    <property type="match status" value="1"/>
</dbReference>
<dbReference type="PANTHER" id="PTHR37820:SF1">
    <property type="entry name" value="CELL DIVISION PROTEIN FTSQ"/>
    <property type="match status" value="1"/>
</dbReference>
<dbReference type="GO" id="GO:0032153">
    <property type="term" value="C:cell division site"/>
    <property type="evidence" value="ECO:0007669"/>
    <property type="project" value="UniProtKB-UniRule"/>
</dbReference>
<dbReference type="InterPro" id="IPR034746">
    <property type="entry name" value="POTRA"/>
</dbReference>
<keyword evidence="7 8" id="KW-0131">Cell cycle</keyword>
<keyword evidence="12" id="KW-1185">Reference proteome</keyword>
<evidence type="ECO:0000256" key="7">
    <source>
        <dbReference type="ARBA" id="ARBA00023306"/>
    </source>
</evidence>
<keyword evidence="6 8" id="KW-0472">Membrane</keyword>
<protein>
    <recommendedName>
        <fullName evidence="8">Cell division protein DivIB</fullName>
    </recommendedName>
</protein>
<dbReference type="RefSeq" id="WP_056957119.1">
    <property type="nucleotide sequence ID" value="NZ_AZFJ01000061.1"/>
</dbReference>
<dbReference type="GO" id="GO:0005886">
    <property type="term" value="C:plasma membrane"/>
    <property type="evidence" value="ECO:0007669"/>
    <property type="project" value="UniProtKB-SubCell"/>
</dbReference>
<feature type="transmembrane region" description="Helical" evidence="8">
    <location>
        <begin position="48"/>
        <end position="67"/>
    </location>
</feature>
<keyword evidence="5 8" id="KW-1133">Transmembrane helix</keyword>
<dbReference type="OrthoDB" id="1819027at2"/>
<dbReference type="InterPro" id="IPR050487">
    <property type="entry name" value="FtsQ_DivIB"/>
</dbReference>
<dbReference type="GO" id="GO:0043093">
    <property type="term" value="P:FtsZ-dependent cytokinesis"/>
    <property type="evidence" value="ECO:0007669"/>
    <property type="project" value="UniProtKB-UniRule"/>
</dbReference>
<feature type="region of interest" description="Disordered" evidence="9">
    <location>
        <begin position="1"/>
        <end position="33"/>
    </location>
</feature>
<dbReference type="PATRIC" id="fig|1423783.4.peg.2108"/>
<reference evidence="11 12" key="1">
    <citation type="journal article" date="2015" name="Genome Announc.">
        <title>Expanding the biotechnology potential of lactobacilli through comparative genomics of 213 strains and associated genera.</title>
        <authorList>
            <person name="Sun Z."/>
            <person name="Harris H.M."/>
            <person name="McCann A."/>
            <person name="Guo C."/>
            <person name="Argimon S."/>
            <person name="Zhang W."/>
            <person name="Yang X."/>
            <person name="Jeffery I.B."/>
            <person name="Cooney J.C."/>
            <person name="Kagawa T.F."/>
            <person name="Liu W."/>
            <person name="Song Y."/>
            <person name="Salvetti E."/>
            <person name="Wrobel A."/>
            <person name="Rasinkangas P."/>
            <person name="Parkhill J."/>
            <person name="Rea M.C."/>
            <person name="O'Sullivan O."/>
            <person name="Ritari J."/>
            <person name="Douillard F.P."/>
            <person name="Paul Ross R."/>
            <person name="Yang R."/>
            <person name="Briner A.E."/>
            <person name="Felis G.E."/>
            <person name="de Vos W.M."/>
            <person name="Barrangou R."/>
            <person name="Klaenhammer T.R."/>
            <person name="Caufield P.W."/>
            <person name="Cui Y."/>
            <person name="Zhang H."/>
            <person name="O'Toole P.W."/>
        </authorList>
    </citation>
    <scope>NUCLEOTIDE SEQUENCE [LARGE SCALE GENOMIC DNA]</scope>
    <source>
        <strain evidence="11 12">DSM 15945</strain>
    </source>
</reference>
<comment type="function">
    <text evidence="8">Cell division protein that may be involved in stabilizing or promoting the assembly of the division complex.</text>
</comment>
<sequence>MGRKDEPATPGRGNFKNPTPHPQKGRRGVAAPLPHLEGVRQHRLRRNLAIIVPPLVLLTIVTGYLALPVSKVSTVRVRGNTNVSASTVQRASGLTNSSLIPTVWLNGQHVGQRVVKHVARVASAKAQVTGARDVTITVTEHETVGYVQRGDSYHALLDDGTIIRTGTSAPKSGDLIFKGFGNGLQRVVRVVAKFPTSIRHDISEVQSARGGGNPYQITITMSDGNTIVADSRTVGKKIKYYPTIIKQVNKTGTVDLEVGAFFTPKSTK</sequence>
<evidence type="ECO:0000256" key="2">
    <source>
        <dbReference type="ARBA" id="ARBA00022475"/>
    </source>
</evidence>
<keyword evidence="2 8" id="KW-1003">Cell membrane</keyword>
<evidence type="ECO:0000313" key="11">
    <source>
        <dbReference type="EMBL" id="KRL84447.1"/>
    </source>
</evidence>
<feature type="domain" description="POTRA" evidence="10">
    <location>
        <begin position="70"/>
        <end position="141"/>
    </location>
</feature>
<evidence type="ECO:0000256" key="8">
    <source>
        <dbReference type="HAMAP-Rule" id="MF_00912"/>
    </source>
</evidence>
<evidence type="ECO:0000259" key="10">
    <source>
        <dbReference type="PROSITE" id="PS51779"/>
    </source>
</evidence>
<dbReference type="HAMAP" id="MF_00912">
    <property type="entry name" value="DivIB"/>
    <property type="match status" value="1"/>
</dbReference>
<evidence type="ECO:0000256" key="9">
    <source>
        <dbReference type="SAM" id="MobiDB-lite"/>
    </source>
</evidence>
<dbReference type="EMBL" id="AZFJ01000061">
    <property type="protein sequence ID" value="KRL84447.1"/>
    <property type="molecule type" value="Genomic_DNA"/>
</dbReference>
<name>A0A0R1TSZ0_9LACO</name>
<organism evidence="11 12">
    <name type="scientific">Lacticaseibacillus pantheris DSM 15945 = JCM 12539 = NBRC 106106</name>
    <dbReference type="NCBI Taxonomy" id="1423783"/>
    <lineage>
        <taxon>Bacteria</taxon>
        <taxon>Bacillati</taxon>
        <taxon>Bacillota</taxon>
        <taxon>Bacilli</taxon>
        <taxon>Lactobacillales</taxon>
        <taxon>Lactobacillaceae</taxon>
        <taxon>Lacticaseibacillus</taxon>
    </lineage>
</organism>
<dbReference type="Proteomes" id="UP000051922">
    <property type="component" value="Unassembled WGS sequence"/>
</dbReference>
<proteinExistence type="inferred from homology"/>
<evidence type="ECO:0000256" key="6">
    <source>
        <dbReference type="ARBA" id="ARBA00023136"/>
    </source>
</evidence>
<comment type="similarity">
    <text evidence="8">Belongs to the FtsQ/DivIB family. DivIB subfamily.</text>
</comment>
<evidence type="ECO:0000256" key="1">
    <source>
        <dbReference type="ARBA" id="ARBA00004370"/>
    </source>
</evidence>